<sequence>MKRLSGLSVLLCVIMYATATWGQATTSLRGTVTDPSGSAIRGAQVTVVNPSTSYTRQTQTGADGTYVFVELLPATYNLTVEAKGFKKYLEAGVLLRVDLPATVNARLEVGAIAEVVSVTAEAPTLNTTDSSMGQTMGTNEIENLPLPAENAVLLLSLQPGVAFNGENILTDYYDTRAGMVNGERSDQNNISLDGVSNNNEFAGYAFNGVLPTTPFSVDEFRVTTSNYGASEGRSSGAQIALVTKGGTNQFHGSLYEFNRNGLGEANDWFLKNSQLSSGLPNRPTQLVWNNYGGAIGGPIWKNRLFFFFNYEGHRQNVGASVERAVPSPNLQDGVIIYACAPTVDNNGNVIQTSQQVCPGMTVQGTKSSHTLSPDSNYGYYGLGPAELAAMDPTGVGPSGGALAYFATYPTANDLSYGDAPNFAGYRFAAPTTTRENWYTGRLDYKLTQNGNHTLFFRGTAVDDNYGNAPFLPGRPPETKSIALSKGFVAGYTSLWGSHLVNNIRYGLTRESIGVNGNANQPWVFMRDLDQGIVYSYGDTAPVHNIVDTVDWNKGAHSFQFGFNFLLSRLNSYDYAPVFSDALTNADWIAAGGFANKNDFLNPACLAQNPGSSNCTAGVAFPAVDIGFNHAYDFPLAALMGIESEVDGSFNYKVGATSATQLGQGLPIVRHWAVDNYNLFFQDTWKVSRNLSVTYGLNYQLMTPMTETAGQEVTPTVNIGKWFNQRQKAMYAGIPDNQVLGGALIGFGPAGSVYGKPGLYSSQTKNFAPRLGIAWTPHADSGFLSKLFGEDKTSIRAGAGMYYQNFGPELAQSYSGAGEYGLSTQVSNPSGSLDLRASPRIGPNLSDMNVIPLSLLATCCQQSLIPPASFNFPDGSTPPAGSVLIAHGIDQSIKTPYSYAVNFSVQRQLPGKMTLDVAYVGHFSHRLLALDDVAAPMNLVDPKSGISYFAAARQLSSLWRQNTPESSINASTIGPTAAYWQNMLVPQSSYTLCSSGNSTTSLLEAVYDVFGPGCGNLYNETSGIFNIDYYGFPTAPQSGLLSYYNSQYSSWYTWRSIAWSNYNALQVSLNKQTSHGVTFGLNYTYSKALDVESTAERGVHYLTDSVINAWSPGQMYGPGDADLRHQINGYWVAELPFGRGKAFAGNASKLVDAIIGGWQLGGTTRWTTGFPDSVFQGYVWPTNWDEMGWSDLTGAPIKTGTTMINGVPNIFKNPAQARAGFDYAYPGESGVKNPIRGDGYFATDMNLSKRWKVTENQSFELRWSVFNVFNNVRFDAFSMSDEWDVPSSFGNYSVSLTNPRRMEFAGIYRF</sequence>
<dbReference type="SUPFAM" id="SSF49464">
    <property type="entry name" value="Carboxypeptidase regulatory domain-like"/>
    <property type="match status" value="1"/>
</dbReference>
<name>A0A2U3KII3_9BACT</name>
<evidence type="ECO:0000313" key="4">
    <source>
        <dbReference type="Proteomes" id="UP000238701"/>
    </source>
</evidence>
<dbReference type="InterPro" id="IPR008969">
    <property type="entry name" value="CarboxyPept-like_regulatory"/>
</dbReference>
<dbReference type="EMBL" id="OMOD01000120">
    <property type="protein sequence ID" value="SPF39464.1"/>
    <property type="molecule type" value="Genomic_DNA"/>
</dbReference>
<feature type="domain" description="TonB-dependent transporter Oar-like beta-barrel" evidence="2">
    <location>
        <begin position="242"/>
        <end position="1301"/>
    </location>
</feature>
<accession>A0A2U3KII3</accession>
<dbReference type="OrthoDB" id="97893at2"/>
<dbReference type="SUPFAM" id="SSF56935">
    <property type="entry name" value="Porins"/>
    <property type="match status" value="1"/>
</dbReference>
<proteinExistence type="predicted"/>
<keyword evidence="1" id="KW-0732">Signal</keyword>
<evidence type="ECO:0000259" key="2">
    <source>
        <dbReference type="Pfam" id="PF25183"/>
    </source>
</evidence>
<reference evidence="4" key="1">
    <citation type="submission" date="2018-02" db="EMBL/GenBank/DDBJ databases">
        <authorList>
            <person name="Hausmann B."/>
        </authorList>
    </citation>
    <scope>NUCLEOTIDE SEQUENCE [LARGE SCALE GENOMIC DNA]</scope>
    <source>
        <strain evidence="4">Peat soil MAG SbA1</strain>
    </source>
</reference>
<dbReference type="Gene3D" id="2.60.40.1120">
    <property type="entry name" value="Carboxypeptidase-like, regulatory domain"/>
    <property type="match status" value="1"/>
</dbReference>
<dbReference type="Proteomes" id="UP000238701">
    <property type="component" value="Unassembled WGS sequence"/>
</dbReference>
<evidence type="ECO:0000256" key="1">
    <source>
        <dbReference type="SAM" id="SignalP"/>
    </source>
</evidence>
<evidence type="ECO:0000313" key="3">
    <source>
        <dbReference type="EMBL" id="SPF39464.1"/>
    </source>
</evidence>
<feature type="signal peptide" evidence="1">
    <location>
        <begin position="1"/>
        <end position="19"/>
    </location>
</feature>
<organism evidence="3 4">
    <name type="scientific">Candidatus Sulfotelmatobacter kueseliae</name>
    <dbReference type="NCBI Taxonomy" id="2042962"/>
    <lineage>
        <taxon>Bacteria</taxon>
        <taxon>Pseudomonadati</taxon>
        <taxon>Acidobacteriota</taxon>
        <taxon>Terriglobia</taxon>
        <taxon>Terriglobales</taxon>
        <taxon>Candidatus Korobacteraceae</taxon>
        <taxon>Candidatus Sulfotelmatobacter</taxon>
    </lineage>
</organism>
<dbReference type="Pfam" id="PF25183">
    <property type="entry name" value="OMP_b-brl_4"/>
    <property type="match status" value="1"/>
</dbReference>
<feature type="chain" id="PRO_5015501239" evidence="1">
    <location>
        <begin position="20"/>
        <end position="1309"/>
    </location>
</feature>
<dbReference type="Pfam" id="PF13620">
    <property type="entry name" value="CarboxypepD_reg"/>
    <property type="match status" value="1"/>
</dbReference>
<dbReference type="InterPro" id="IPR057601">
    <property type="entry name" value="Oar-like_b-barrel"/>
</dbReference>
<gene>
    <name evidence="3" type="ORF">SBA1_280003</name>
</gene>
<protein>
    <submittedName>
        <fullName evidence="3">Cna B-type protein</fullName>
    </submittedName>
</protein>